<dbReference type="Gene3D" id="2.40.110.10">
    <property type="entry name" value="Butyryl-CoA Dehydrogenase, subunit A, domain 2"/>
    <property type="match status" value="1"/>
</dbReference>
<evidence type="ECO:0000313" key="8">
    <source>
        <dbReference type="EMBL" id="RBQ17668.1"/>
    </source>
</evidence>
<dbReference type="GO" id="GO:0003995">
    <property type="term" value="F:acyl-CoA dehydrogenase activity"/>
    <property type="evidence" value="ECO:0007669"/>
    <property type="project" value="TreeGrafter"/>
</dbReference>
<evidence type="ECO:0000259" key="7">
    <source>
        <dbReference type="Pfam" id="PF02771"/>
    </source>
</evidence>
<feature type="domain" description="Acyl-CoA dehydrogenase/oxidase N-terminal" evidence="7">
    <location>
        <begin position="68"/>
        <end position="179"/>
    </location>
</feature>
<keyword evidence="4" id="KW-0274">FAD</keyword>
<evidence type="ECO:0000256" key="2">
    <source>
        <dbReference type="ARBA" id="ARBA00009347"/>
    </source>
</evidence>
<dbReference type="InterPro" id="IPR036250">
    <property type="entry name" value="AcylCo_DH-like_C"/>
</dbReference>
<dbReference type="CDD" id="cd00567">
    <property type="entry name" value="ACAD"/>
    <property type="match status" value="1"/>
</dbReference>
<organism evidence="8 9">
    <name type="scientific">Spongiactinospora rosea</name>
    <dbReference type="NCBI Taxonomy" id="2248750"/>
    <lineage>
        <taxon>Bacteria</taxon>
        <taxon>Bacillati</taxon>
        <taxon>Actinomycetota</taxon>
        <taxon>Actinomycetes</taxon>
        <taxon>Streptosporangiales</taxon>
        <taxon>Streptosporangiaceae</taxon>
        <taxon>Spongiactinospora</taxon>
    </lineage>
</organism>
<evidence type="ECO:0000256" key="1">
    <source>
        <dbReference type="ARBA" id="ARBA00001974"/>
    </source>
</evidence>
<evidence type="ECO:0008006" key="10">
    <source>
        <dbReference type="Google" id="ProtNLM"/>
    </source>
</evidence>
<dbReference type="Gene3D" id="1.10.540.10">
    <property type="entry name" value="Acyl-CoA dehydrogenase/oxidase, N-terminal domain"/>
    <property type="match status" value="1"/>
</dbReference>
<dbReference type="PANTHER" id="PTHR43884:SF12">
    <property type="entry name" value="ISOVALERYL-COA DEHYDROGENASE, MITOCHONDRIAL-RELATED"/>
    <property type="match status" value="1"/>
</dbReference>
<dbReference type="Pfam" id="PF00441">
    <property type="entry name" value="Acyl-CoA_dh_1"/>
    <property type="match status" value="1"/>
</dbReference>
<dbReference type="InterPro" id="IPR046373">
    <property type="entry name" value="Acyl-CoA_Oxase/DH_mid-dom_sf"/>
</dbReference>
<dbReference type="SUPFAM" id="SSF56645">
    <property type="entry name" value="Acyl-CoA dehydrogenase NM domain-like"/>
    <property type="match status" value="1"/>
</dbReference>
<dbReference type="EMBL" id="QMEY01000010">
    <property type="protein sequence ID" value="RBQ17668.1"/>
    <property type="molecule type" value="Genomic_DNA"/>
</dbReference>
<gene>
    <name evidence="8" type="ORF">DP939_22605</name>
</gene>
<dbReference type="InterPro" id="IPR037069">
    <property type="entry name" value="AcylCoA_DH/ox_N_sf"/>
</dbReference>
<dbReference type="InterPro" id="IPR009100">
    <property type="entry name" value="AcylCoA_DH/oxidase_NM_dom_sf"/>
</dbReference>
<accession>A0A366LUP1</accession>
<dbReference type="InterPro" id="IPR013786">
    <property type="entry name" value="AcylCoA_DH/ox_N"/>
</dbReference>
<evidence type="ECO:0000313" key="9">
    <source>
        <dbReference type="Proteomes" id="UP000253303"/>
    </source>
</evidence>
<sequence>MRILGLCDDKSPGESSGSPAFPVSVGKSVATDPKVLQTLRTSPGDEKEKDPMVLSHISTETSGVEPPLVERVRALAGRVAGPTAADRDRDRRWDPELLTELARAGAGCLTGPLVPRSLGGAELSAVQTFALLEGLGEGARDPGLALAVGVHAVLATVPLRAFGTLGQRARYLPRTASGEWPAGLSLRQTQGAALDSTVTARPAMAGLGGWVLSGELDLVVNAPIANHFLVVAAHHGGGRTAFVVDRTTPGLLITEAAPAAMRTCAWGRIVLDGCRVPDEAVLGTPLGAATEVEPLLATLDWVFTSAPWLGIMRALTRDAVNGAHQANRFGRPVAHAQSARFTLADLATRCELAGGLLYRAARRFDTDGRPSHQDAAIARLFAAEAALAVTEGMARLSGPLAFTGDHLIERAHRDALFFAETGGGTEVLRPVIAASLLGLG</sequence>
<comment type="cofactor">
    <cofactor evidence="1">
        <name>FAD</name>
        <dbReference type="ChEBI" id="CHEBI:57692"/>
    </cofactor>
</comment>
<dbReference type="InterPro" id="IPR009075">
    <property type="entry name" value="AcylCo_DH/oxidase_C"/>
</dbReference>
<evidence type="ECO:0000256" key="4">
    <source>
        <dbReference type="ARBA" id="ARBA00022827"/>
    </source>
</evidence>
<comment type="similarity">
    <text evidence="2">Belongs to the acyl-CoA dehydrogenase family.</text>
</comment>
<dbReference type="PANTHER" id="PTHR43884">
    <property type="entry name" value="ACYL-COA DEHYDROGENASE"/>
    <property type="match status" value="1"/>
</dbReference>
<reference evidence="8 9" key="1">
    <citation type="submission" date="2018-06" db="EMBL/GenBank/DDBJ databases">
        <title>Sphaerisporangium craniellae sp. nov., isolated from a marine sponge in the South China Sea.</title>
        <authorList>
            <person name="Li L."/>
        </authorList>
    </citation>
    <scope>NUCLEOTIDE SEQUENCE [LARGE SCALE GENOMIC DNA]</scope>
    <source>
        <strain evidence="8 9">LHW63015</strain>
    </source>
</reference>
<dbReference type="SUPFAM" id="SSF47203">
    <property type="entry name" value="Acyl-CoA dehydrogenase C-terminal domain-like"/>
    <property type="match status" value="1"/>
</dbReference>
<protein>
    <recommendedName>
        <fullName evidence="10">Acyl-CoA dehydrogenase</fullName>
    </recommendedName>
</protein>
<keyword evidence="3" id="KW-0285">Flavoprotein</keyword>
<dbReference type="GO" id="GO:0050660">
    <property type="term" value="F:flavin adenine dinucleotide binding"/>
    <property type="evidence" value="ECO:0007669"/>
    <property type="project" value="InterPro"/>
</dbReference>
<feature type="domain" description="Acyl-CoA dehydrogenase/oxidase C-terminal" evidence="6">
    <location>
        <begin position="306"/>
        <end position="437"/>
    </location>
</feature>
<dbReference type="AlphaFoldDB" id="A0A366LUP1"/>
<evidence type="ECO:0000256" key="3">
    <source>
        <dbReference type="ARBA" id="ARBA00022630"/>
    </source>
</evidence>
<dbReference type="Gene3D" id="1.20.140.10">
    <property type="entry name" value="Butyryl-CoA Dehydrogenase, subunit A, domain 3"/>
    <property type="match status" value="1"/>
</dbReference>
<evidence type="ECO:0000259" key="6">
    <source>
        <dbReference type="Pfam" id="PF00441"/>
    </source>
</evidence>
<name>A0A366LUP1_9ACTN</name>
<proteinExistence type="inferred from homology"/>
<keyword evidence="9" id="KW-1185">Reference proteome</keyword>
<comment type="caution">
    <text evidence="8">The sequence shown here is derived from an EMBL/GenBank/DDBJ whole genome shotgun (WGS) entry which is preliminary data.</text>
</comment>
<feature type="region of interest" description="Disordered" evidence="5">
    <location>
        <begin position="1"/>
        <end position="34"/>
    </location>
</feature>
<dbReference type="Proteomes" id="UP000253303">
    <property type="component" value="Unassembled WGS sequence"/>
</dbReference>
<dbReference type="Pfam" id="PF02771">
    <property type="entry name" value="Acyl-CoA_dh_N"/>
    <property type="match status" value="1"/>
</dbReference>
<evidence type="ECO:0000256" key="5">
    <source>
        <dbReference type="SAM" id="MobiDB-lite"/>
    </source>
</evidence>